<comment type="caution">
    <text evidence="2">The sequence shown here is derived from an EMBL/GenBank/DDBJ whole genome shotgun (WGS) entry which is preliminary data.</text>
</comment>
<dbReference type="InterPro" id="IPR013096">
    <property type="entry name" value="Cupin_2"/>
</dbReference>
<accession>A0A923RMH4</accession>
<gene>
    <name evidence="2" type="ORF">H8S44_10895</name>
</gene>
<dbReference type="InterPro" id="IPR014710">
    <property type="entry name" value="RmlC-like_jellyroll"/>
</dbReference>
<evidence type="ECO:0000313" key="3">
    <source>
        <dbReference type="Proteomes" id="UP000649345"/>
    </source>
</evidence>
<proteinExistence type="predicted"/>
<feature type="domain" description="Cupin type-2" evidence="1">
    <location>
        <begin position="34"/>
        <end position="100"/>
    </location>
</feature>
<dbReference type="RefSeq" id="WP_186872483.1">
    <property type="nucleotide sequence ID" value="NZ_JACOOR010000006.1"/>
</dbReference>
<keyword evidence="3" id="KW-1185">Reference proteome</keyword>
<dbReference type="Proteomes" id="UP000649345">
    <property type="component" value="Unassembled WGS sequence"/>
</dbReference>
<dbReference type="EMBL" id="JACOOR010000006">
    <property type="protein sequence ID" value="MBC5660279.1"/>
    <property type="molecule type" value="Genomic_DNA"/>
</dbReference>
<protein>
    <submittedName>
        <fullName evidence="2">Cupin domain-containing protein</fullName>
    </submittedName>
</protein>
<dbReference type="InterPro" id="IPR011051">
    <property type="entry name" value="RmlC_Cupin_sf"/>
</dbReference>
<reference evidence="2" key="1">
    <citation type="submission" date="2020-08" db="EMBL/GenBank/DDBJ databases">
        <title>Genome public.</title>
        <authorList>
            <person name="Liu C."/>
            <person name="Sun Q."/>
        </authorList>
    </citation>
    <scope>NUCLEOTIDE SEQUENCE</scope>
    <source>
        <strain evidence="2">NSJ-68</strain>
    </source>
</reference>
<name>A0A923RMH4_9FIRM</name>
<evidence type="ECO:0000313" key="2">
    <source>
        <dbReference type="EMBL" id="MBC5660279.1"/>
    </source>
</evidence>
<sequence>MQIIRKSDAKVSLDGPEVVREYCRTDKIWFGTSELLPGQTGGVDPGHPISHETFFASKGHVIVRNTKTGDCYELHQGDLLLIEEGEPHELTNIGTEPALISWCGGPVD</sequence>
<dbReference type="AlphaFoldDB" id="A0A923RMH4"/>
<dbReference type="SUPFAM" id="SSF51182">
    <property type="entry name" value="RmlC-like cupins"/>
    <property type="match status" value="1"/>
</dbReference>
<dbReference type="Gene3D" id="2.60.120.10">
    <property type="entry name" value="Jelly Rolls"/>
    <property type="match status" value="1"/>
</dbReference>
<organism evidence="2 3">
    <name type="scientific">Anaerosacchariphilus hominis</name>
    <dbReference type="NCBI Taxonomy" id="2763017"/>
    <lineage>
        <taxon>Bacteria</taxon>
        <taxon>Bacillati</taxon>
        <taxon>Bacillota</taxon>
        <taxon>Clostridia</taxon>
        <taxon>Lachnospirales</taxon>
        <taxon>Lachnospiraceae</taxon>
        <taxon>Anaerosacchariphilus</taxon>
    </lineage>
</organism>
<evidence type="ECO:0000259" key="1">
    <source>
        <dbReference type="Pfam" id="PF07883"/>
    </source>
</evidence>
<dbReference type="Pfam" id="PF07883">
    <property type="entry name" value="Cupin_2"/>
    <property type="match status" value="1"/>
</dbReference>